<evidence type="ECO:0000313" key="3">
    <source>
        <dbReference type="Proteomes" id="UP001177140"/>
    </source>
</evidence>
<gene>
    <name evidence="2" type="ORF">MKW94_018326</name>
</gene>
<feature type="region of interest" description="Disordered" evidence="1">
    <location>
        <begin position="13"/>
        <end position="33"/>
    </location>
</feature>
<organism evidence="2 3">
    <name type="scientific">Papaver nudicaule</name>
    <name type="common">Iceland poppy</name>
    <dbReference type="NCBI Taxonomy" id="74823"/>
    <lineage>
        <taxon>Eukaryota</taxon>
        <taxon>Viridiplantae</taxon>
        <taxon>Streptophyta</taxon>
        <taxon>Embryophyta</taxon>
        <taxon>Tracheophyta</taxon>
        <taxon>Spermatophyta</taxon>
        <taxon>Magnoliopsida</taxon>
        <taxon>Ranunculales</taxon>
        <taxon>Papaveraceae</taxon>
        <taxon>Papaveroideae</taxon>
        <taxon>Papaver</taxon>
    </lineage>
</organism>
<dbReference type="Proteomes" id="UP001177140">
    <property type="component" value="Unassembled WGS sequence"/>
</dbReference>
<comment type="caution">
    <text evidence="2">The sequence shown here is derived from an EMBL/GenBank/DDBJ whole genome shotgun (WGS) entry which is preliminary data.</text>
</comment>
<protein>
    <submittedName>
        <fullName evidence="2">Uncharacterized protein</fullName>
    </submittedName>
</protein>
<reference evidence="2" key="1">
    <citation type="submission" date="2022-03" db="EMBL/GenBank/DDBJ databases">
        <title>A functionally conserved STORR gene fusion in Papaver species that diverged 16.8 million years ago.</title>
        <authorList>
            <person name="Catania T."/>
        </authorList>
    </citation>
    <scope>NUCLEOTIDE SEQUENCE</scope>
    <source>
        <strain evidence="2">S-191538</strain>
    </source>
</reference>
<dbReference type="EMBL" id="JAJJMA010121185">
    <property type="protein sequence ID" value="MCL7032239.1"/>
    <property type="molecule type" value="Genomic_DNA"/>
</dbReference>
<evidence type="ECO:0000256" key="1">
    <source>
        <dbReference type="SAM" id="MobiDB-lite"/>
    </source>
</evidence>
<feature type="non-terminal residue" evidence="2">
    <location>
        <position position="64"/>
    </location>
</feature>
<accession>A0AA41V5Y2</accession>
<keyword evidence="3" id="KW-1185">Reference proteome</keyword>
<evidence type="ECO:0000313" key="2">
    <source>
        <dbReference type="EMBL" id="MCL7032239.1"/>
    </source>
</evidence>
<name>A0AA41V5Y2_PAPNU</name>
<sequence>MWELRSRVRRSRSAAAATVREEEEEVERNHDEVTATMDVVETEGNYVNPIIIEEVEEIPTPGCE</sequence>
<dbReference type="AlphaFoldDB" id="A0AA41V5Y2"/>
<proteinExistence type="predicted"/>